<dbReference type="Gene3D" id="3.55.50.10">
    <property type="entry name" value="Baseplate protein-like domains"/>
    <property type="match status" value="1"/>
</dbReference>
<dbReference type="InterPro" id="IPR037026">
    <property type="entry name" value="Vgr_OB-fold_dom_sf"/>
</dbReference>
<dbReference type="InterPro" id="IPR006531">
    <property type="entry name" value="Gp5/Vgr_OB"/>
</dbReference>
<keyword evidence="4" id="KW-1185">Reference proteome</keyword>
<evidence type="ECO:0000313" key="3">
    <source>
        <dbReference type="EMBL" id="ABM01898.1"/>
    </source>
</evidence>
<dbReference type="InterPro" id="IPR017847">
    <property type="entry name" value="T6SS_RhsGE_Vgr_subset"/>
</dbReference>
<comment type="similarity">
    <text evidence="1">Belongs to the VgrG protein family.</text>
</comment>
<dbReference type="InterPro" id="IPR006533">
    <property type="entry name" value="T6SS_Vgr_RhsGE"/>
</dbReference>
<dbReference type="Proteomes" id="UP000000639">
    <property type="component" value="Chromosome"/>
</dbReference>
<dbReference type="Pfam" id="PF04717">
    <property type="entry name" value="Phage_base_V"/>
    <property type="match status" value="1"/>
</dbReference>
<organism evidence="3 4">
    <name type="scientific">Psychromonas ingrahamii (strain DSM 17664 / CCUG 51855 / 37)</name>
    <dbReference type="NCBI Taxonomy" id="357804"/>
    <lineage>
        <taxon>Bacteria</taxon>
        <taxon>Pseudomonadati</taxon>
        <taxon>Pseudomonadota</taxon>
        <taxon>Gammaproteobacteria</taxon>
        <taxon>Alteromonadales</taxon>
        <taxon>Psychromonadaceae</taxon>
        <taxon>Psychromonas</taxon>
    </lineage>
</organism>
<dbReference type="NCBIfam" id="TIGR03361">
    <property type="entry name" value="VI_Rhs_Vgr"/>
    <property type="match status" value="1"/>
</dbReference>
<dbReference type="OrthoDB" id="9762420at2"/>
<dbReference type="Gene3D" id="4.10.220.110">
    <property type="match status" value="1"/>
</dbReference>
<dbReference type="KEGG" id="pin:Ping_0023"/>
<dbReference type="STRING" id="357804.Ping_0023"/>
<dbReference type="Pfam" id="PF05954">
    <property type="entry name" value="Phage_GPD"/>
    <property type="match status" value="1"/>
</dbReference>
<gene>
    <name evidence="3" type="ordered locus">Ping_0023</name>
</gene>
<evidence type="ECO:0000259" key="2">
    <source>
        <dbReference type="Pfam" id="PF04717"/>
    </source>
</evidence>
<feature type="domain" description="Gp5/Type VI secretion system Vgr protein OB-fold" evidence="2">
    <location>
        <begin position="401"/>
        <end position="462"/>
    </location>
</feature>
<dbReference type="EMBL" id="CP000510">
    <property type="protein sequence ID" value="ABM01898.1"/>
    <property type="molecule type" value="Genomic_DNA"/>
</dbReference>
<dbReference type="RefSeq" id="WP_011768457.1">
    <property type="nucleotide sequence ID" value="NC_008709.1"/>
</dbReference>
<dbReference type="SUPFAM" id="SSF69255">
    <property type="entry name" value="gp5 N-terminal domain-like"/>
    <property type="match status" value="1"/>
</dbReference>
<dbReference type="Gene3D" id="2.40.50.230">
    <property type="entry name" value="Gp5 N-terminal domain"/>
    <property type="match status" value="1"/>
</dbReference>
<dbReference type="Gene3D" id="2.30.110.50">
    <property type="match status" value="1"/>
</dbReference>
<protein>
    <submittedName>
        <fullName evidence="3">Rhs element Vgr protein</fullName>
    </submittedName>
</protein>
<evidence type="ECO:0000256" key="1">
    <source>
        <dbReference type="ARBA" id="ARBA00005558"/>
    </source>
</evidence>
<dbReference type="eggNOG" id="COG3501">
    <property type="taxonomic scope" value="Bacteria"/>
</dbReference>
<dbReference type="NCBIfam" id="TIGR01646">
    <property type="entry name" value="vgr_GE"/>
    <property type="match status" value="1"/>
</dbReference>
<reference evidence="3 4" key="1">
    <citation type="submission" date="2007-01" db="EMBL/GenBank/DDBJ databases">
        <title>Complete sequence of Psychromonas ingrahamii 37.</title>
        <authorList>
            <consortium name="US DOE Joint Genome Institute"/>
            <person name="Copeland A."/>
            <person name="Lucas S."/>
            <person name="Lapidus A."/>
            <person name="Barry K."/>
            <person name="Detter J.C."/>
            <person name="Glavina del Rio T."/>
            <person name="Hammon N."/>
            <person name="Israni S."/>
            <person name="Dalin E."/>
            <person name="Tice H."/>
            <person name="Pitluck S."/>
            <person name="Thompson L.S."/>
            <person name="Brettin T."/>
            <person name="Bruce D."/>
            <person name="Han C."/>
            <person name="Tapia R."/>
            <person name="Schmutz J."/>
            <person name="Larimer F."/>
            <person name="Land M."/>
            <person name="Hauser L."/>
            <person name="Kyrpides N."/>
            <person name="Ivanova N."/>
            <person name="Staley J."/>
            <person name="Richardson P."/>
        </authorList>
    </citation>
    <scope>NUCLEOTIDE SEQUENCE [LARGE SCALE GENOMIC DNA]</scope>
    <source>
        <strain evidence="3 4">37</strain>
    </source>
</reference>
<sequence>MSQYHFKFIYQENGSQNNELTLLKFSGQEGISQLFNFELELKSTDLNLDEDSLLNKSCSIEIYDGKQAKPIRIIHGLVNKFEDINYLPDCTLYRANIVPRIWQLGLFETNEVYLNETIERTLSAILEEAGFIEGQDFRFELNRTYRKWPFRLQYNETHLDYLQRIIEREGIYYYFEQNDNAEVIVFCDNNQALPSIVQPDQSKKIVFQANSAINVESKACTVTNIICKRQTLPKKVTLRDFNDETPSLDIRGEYIIDKTGMGEINLYGLNITSPEEGQQLAEIHANAYLSRQKSYIGEGDAATMVIGHTFKLAKHPRDKFNQLTYLLESIDHEGANLNQYQELDLNTDAVVNYSNSFTALSTEHPFAPKRQTLAPEINGTLNAVIDAEADSGYAELDEFGRYKVKLPFDRKDRNGGKASHWVRMMQPYGGANEGMHFPLRNGTRVLLGFIGGDPDRPFISGTINDNGEQKSIVTGENQTNNLIKTASGNKIELEDKEGKNRIKLQTGDNKTYMHLGSPNHPGDGFVVMSKGIERKEVTGGKQITRVTTNFATTAYLNDDNTLGSFHNSFDEDTSSVESEDLLDEQNYFLFPIKSLKGDGVAAADAVPEVPAKAARTSPDVAAEAAIPAVASTFTASSVLSLPADNLMTRNVELSGYYLIERTLGDKYTFEQGNEYEFNSPGDKRFQYGADREIIVCQDDASLGKSIKGEVYNKENHLKENQNKNRNLDAGSRLYRSLVELLTLKLTGYQSFTQSPLDGICKRFHKKLTPEEANDLLDNKCNFRVARHNTFNIQEGNIFDFGGYWNYDLGNSYAEVHGTQETEINKLYSKDIAKKAGPWWEKIEGKKLSFAQKDEEQVEKSYNNQYSYTKGKTIEVHKGDAESQHYGNSYDYHTGDSYEEVDGHSISHVRGSCHSTHHGATNEMFMGAKSEFLLGVSSSVVVAAVNDMFVGPKIEIQVAPGFYFSAGSKTEIESFKFKNVATEAANAAIDLQAAIATVDNDITILMNSINTIQSSVNTVVTKANEVDFTMIKLSSGAVNMLN</sequence>
<name>A1SQY3_PSYIN</name>
<dbReference type="SUPFAM" id="SSF69279">
    <property type="entry name" value="Phage tail proteins"/>
    <property type="match status" value="2"/>
</dbReference>
<dbReference type="HOGENOM" id="CLU_298064_0_0_6"/>
<dbReference type="AlphaFoldDB" id="A1SQY3"/>
<proteinExistence type="inferred from homology"/>
<accession>A1SQY3</accession>
<evidence type="ECO:0000313" key="4">
    <source>
        <dbReference type="Proteomes" id="UP000000639"/>
    </source>
</evidence>